<proteinExistence type="inferred from homology"/>
<evidence type="ECO:0000256" key="4">
    <source>
        <dbReference type="RuleBase" id="RU003330"/>
    </source>
</evidence>
<sequence>MTAQSTWCGFVVLVIQPEAFHRREPLLAYAHKSDGWTVVERRTVTWTPARAQSLLAANADDASMSEESGEQTIAKQAAVLTAGRTEVVVLRRAVPANEMVFLREDEEGALETTPAGDWKRWLDLCGPADPEEARIVAPRSLRALFGIDRQRCGVWTSRSMEQIPEDLGKCFDDATQVDRIQESVRAVAEHVAAGGSVAKSYLNATVVETLTMGLSRLCAVQPARPLEWLGDYLRESGALQTETRLPPQLVFVLGGPGAGKGTQCTRIVSEFGHWHVSAGDLLRAEVQTQSEQGQLIDEMIRQGAIVPGYITLDLLRKKLVEAGRTLTVPGVLIDGFPRAVDQAIDFECLLRPADFCLFFECSEAEMERRLLERGRNSGRTDDNPDSIRKRFRTFMETTMPVLDYLERRIRVYRIPAEGAIDEVYARVRSLFL</sequence>
<evidence type="ECO:0000313" key="6">
    <source>
        <dbReference type="Proteomes" id="UP000530660"/>
    </source>
</evidence>
<dbReference type="SUPFAM" id="SSF52540">
    <property type="entry name" value="P-loop containing nucleoside triphosphate hydrolases"/>
    <property type="match status" value="1"/>
</dbReference>
<dbReference type="Gene3D" id="3.40.50.300">
    <property type="entry name" value="P-loop containing nucleotide triphosphate hydrolases"/>
    <property type="match status" value="1"/>
</dbReference>
<dbReference type="CDD" id="cd22958">
    <property type="entry name" value="DD_DPY30_SDC1-like"/>
    <property type="match status" value="1"/>
</dbReference>
<dbReference type="HAMAP" id="MF_00235">
    <property type="entry name" value="Adenylate_kinase_Adk"/>
    <property type="match status" value="1"/>
</dbReference>
<dbReference type="GO" id="GO:0006139">
    <property type="term" value="P:nucleobase-containing compound metabolic process"/>
    <property type="evidence" value="ECO:0007669"/>
    <property type="project" value="InterPro"/>
</dbReference>
<keyword evidence="3 4" id="KW-0418">Kinase</keyword>
<dbReference type="InterPro" id="IPR036850">
    <property type="entry name" value="NDK-like_dom_sf"/>
</dbReference>
<comment type="similarity">
    <text evidence="4">Belongs to the adenylate kinase family.</text>
</comment>
<gene>
    <name evidence="5" type="primary">URA6_2</name>
    <name evidence="5" type="ORF">F1559_003390</name>
</gene>
<accession>A0A7J7IH47</accession>
<dbReference type="AlphaFoldDB" id="A0A7J7IH47"/>
<reference evidence="5 6" key="1">
    <citation type="journal article" date="2020" name="J. Phycol.">
        <title>Comparative genome analysis reveals Cyanidiococcus gen. nov., a new extremophilic red algal genus sister to Cyanidioschyzon (Cyanidioschyzonaceae, Rhodophyta).</title>
        <authorList>
            <person name="Liu S.-L."/>
            <person name="Chiang Y.-R."/>
            <person name="Yoon H.S."/>
            <person name="Fu H.-Y."/>
        </authorList>
    </citation>
    <scope>NUCLEOTIDE SEQUENCE [LARGE SCALE GENOMIC DNA]</scope>
    <source>
        <strain evidence="5 6">THAL066</strain>
    </source>
</reference>
<dbReference type="CDD" id="cd01428">
    <property type="entry name" value="ADK"/>
    <property type="match status" value="1"/>
</dbReference>
<comment type="caution">
    <text evidence="5">The sequence shown here is derived from an EMBL/GenBank/DDBJ whole genome shotgun (WGS) entry which is preliminary data.</text>
</comment>
<dbReference type="InterPro" id="IPR027417">
    <property type="entry name" value="P-loop_NTPase"/>
</dbReference>
<dbReference type="GO" id="GO:0005524">
    <property type="term" value="F:ATP binding"/>
    <property type="evidence" value="ECO:0007669"/>
    <property type="project" value="InterPro"/>
</dbReference>
<dbReference type="Pfam" id="PF05186">
    <property type="entry name" value="Dpy-30"/>
    <property type="match status" value="1"/>
</dbReference>
<dbReference type="InterPro" id="IPR007858">
    <property type="entry name" value="Dpy-30_motif"/>
</dbReference>
<evidence type="ECO:0000256" key="1">
    <source>
        <dbReference type="ARBA" id="ARBA00022679"/>
    </source>
</evidence>
<dbReference type="Gene3D" id="3.30.70.141">
    <property type="entry name" value="Nucleoside diphosphate kinase-like domain"/>
    <property type="match status" value="1"/>
</dbReference>
<organism evidence="5 6">
    <name type="scientific">Cyanidiococcus yangmingshanensis</name>
    <dbReference type="NCBI Taxonomy" id="2690220"/>
    <lineage>
        <taxon>Eukaryota</taxon>
        <taxon>Rhodophyta</taxon>
        <taxon>Bangiophyceae</taxon>
        <taxon>Cyanidiales</taxon>
        <taxon>Cyanidiaceae</taxon>
        <taxon>Cyanidiococcus</taxon>
    </lineage>
</organism>
<dbReference type="OrthoDB" id="442176at2759"/>
<dbReference type="Gene3D" id="1.20.890.10">
    <property type="entry name" value="cAMP-dependent protein kinase regulatory subunit, dimerization-anchoring domain"/>
    <property type="match status" value="1"/>
</dbReference>
<dbReference type="Pfam" id="PF00406">
    <property type="entry name" value="ADK"/>
    <property type="match status" value="1"/>
</dbReference>
<name>A0A7J7IH47_9RHOD</name>
<dbReference type="Proteomes" id="UP000530660">
    <property type="component" value="Unassembled WGS sequence"/>
</dbReference>
<dbReference type="GO" id="GO:0019205">
    <property type="term" value="F:nucleobase-containing compound kinase activity"/>
    <property type="evidence" value="ECO:0007669"/>
    <property type="project" value="InterPro"/>
</dbReference>
<keyword evidence="6" id="KW-1185">Reference proteome</keyword>
<keyword evidence="2" id="KW-0547">Nucleotide-binding</keyword>
<dbReference type="SUPFAM" id="SSF54919">
    <property type="entry name" value="Nucleoside diphosphate kinase, NDK"/>
    <property type="match status" value="1"/>
</dbReference>
<dbReference type="EMBL" id="VWRR01000012">
    <property type="protein sequence ID" value="KAF6002019.1"/>
    <property type="molecule type" value="Genomic_DNA"/>
</dbReference>
<dbReference type="PANTHER" id="PTHR23359">
    <property type="entry name" value="NUCLEOTIDE KINASE"/>
    <property type="match status" value="1"/>
</dbReference>
<dbReference type="PRINTS" id="PR00094">
    <property type="entry name" value="ADENYLTKNASE"/>
</dbReference>
<evidence type="ECO:0000256" key="2">
    <source>
        <dbReference type="ARBA" id="ARBA00022741"/>
    </source>
</evidence>
<evidence type="ECO:0000313" key="5">
    <source>
        <dbReference type="EMBL" id="KAF6002019.1"/>
    </source>
</evidence>
<protein>
    <submittedName>
        <fullName evidence="5">Bifunctional uridylate/adenylate kinase</fullName>
    </submittedName>
</protein>
<dbReference type="InterPro" id="IPR033690">
    <property type="entry name" value="Adenylat_kinase_CS"/>
</dbReference>
<evidence type="ECO:0000256" key="3">
    <source>
        <dbReference type="ARBA" id="ARBA00022777"/>
    </source>
</evidence>
<dbReference type="InterPro" id="IPR000850">
    <property type="entry name" value="Adenylat/UMP-CMP_kin"/>
</dbReference>
<dbReference type="PROSITE" id="PS00113">
    <property type="entry name" value="ADENYLATE_KINASE"/>
    <property type="match status" value="1"/>
</dbReference>
<keyword evidence="1 4" id="KW-0808">Transferase</keyword>